<gene>
    <name evidence="2" type="ORF">HYPDE_25583</name>
</gene>
<evidence type="ECO:0000313" key="3">
    <source>
        <dbReference type="Proteomes" id="UP000005952"/>
    </source>
</evidence>
<keyword evidence="3" id="KW-1185">Reference proteome</keyword>
<reference evidence="2 3" key="1">
    <citation type="journal article" date="2013" name="Genome Announc.">
        <title>Genome sequences for three denitrifying bacterial strains isolated from a uranium- and nitrate-contaminated subsurface environment.</title>
        <authorList>
            <person name="Venkatramanan R."/>
            <person name="Prakash O."/>
            <person name="Woyke T."/>
            <person name="Chain P."/>
            <person name="Goodwin L.A."/>
            <person name="Watson D."/>
            <person name="Brooks S."/>
            <person name="Kostka J.E."/>
            <person name="Green S.J."/>
        </authorList>
    </citation>
    <scope>NUCLEOTIDE SEQUENCE [LARGE SCALE GENOMIC DNA]</scope>
    <source>
        <strain evidence="2 3">1NES1</strain>
    </source>
</reference>
<organism evidence="2 3">
    <name type="scientific">Hyphomicrobium denitrificans 1NES1</name>
    <dbReference type="NCBI Taxonomy" id="670307"/>
    <lineage>
        <taxon>Bacteria</taxon>
        <taxon>Pseudomonadati</taxon>
        <taxon>Pseudomonadota</taxon>
        <taxon>Alphaproteobacteria</taxon>
        <taxon>Hyphomicrobiales</taxon>
        <taxon>Hyphomicrobiaceae</taxon>
        <taxon>Hyphomicrobium</taxon>
    </lineage>
</organism>
<dbReference type="AlphaFoldDB" id="N0B8C3"/>
<dbReference type="STRING" id="670307.HYPDE_25583"/>
<feature type="compositionally biased region" description="Basic and acidic residues" evidence="1">
    <location>
        <begin position="68"/>
        <end position="77"/>
    </location>
</feature>
<dbReference type="HOGENOM" id="CLU_2058168_0_0_5"/>
<feature type="compositionally biased region" description="Gly residues" evidence="1">
    <location>
        <begin position="95"/>
        <end position="105"/>
    </location>
</feature>
<evidence type="ECO:0000256" key="1">
    <source>
        <dbReference type="SAM" id="MobiDB-lite"/>
    </source>
</evidence>
<protein>
    <submittedName>
        <fullName evidence="2">Uncharacterized protein</fullName>
    </submittedName>
</protein>
<dbReference type="Proteomes" id="UP000005952">
    <property type="component" value="Chromosome"/>
</dbReference>
<feature type="region of interest" description="Disordered" evidence="1">
    <location>
        <begin position="1"/>
        <end position="119"/>
    </location>
</feature>
<evidence type="ECO:0000313" key="2">
    <source>
        <dbReference type="EMBL" id="AGK56801.1"/>
    </source>
</evidence>
<dbReference type="KEGG" id="hdt:HYPDE_25583"/>
<sequence>MDRRHQIAPAQAVEPRKLTRFQGQPRRYHSGVTFQADRGDTLLAPLPPDLEIPMQGPTRPSRPAGVGKGERGKEDPQKGGNQRDAGMGLGSAMTLGGGVGLGVGKGDSDEDPLPPNHQS</sequence>
<dbReference type="EMBL" id="CP005587">
    <property type="protein sequence ID" value="AGK56801.1"/>
    <property type="molecule type" value="Genomic_DNA"/>
</dbReference>
<accession>N0B8C3</accession>
<name>N0B8C3_9HYPH</name>
<proteinExistence type="predicted"/>